<reference evidence="1 2" key="1">
    <citation type="submission" date="2008-07" db="EMBL/GenBank/DDBJ databases">
        <authorList>
            <person name="El-Sayed N."/>
            <person name="Caler E."/>
            <person name="Inman J."/>
            <person name="Amedeo P."/>
            <person name="Hass B."/>
            <person name="Wortman J."/>
        </authorList>
    </citation>
    <scope>NUCLEOTIDE SEQUENCE [LARGE SCALE GENOMIC DNA]</scope>
    <source>
        <strain evidence="2">ATCC 50983 / TXsc</strain>
    </source>
</reference>
<accession>C5LPK0</accession>
<dbReference type="Proteomes" id="UP000007800">
    <property type="component" value="Unassembled WGS sequence"/>
</dbReference>
<evidence type="ECO:0000313" key="1">
    <source>
        <dbReference type="EMBL" id="EER01320.1"/>
    </source>
</evidence>
<name>C5LPK0_PERM5</name>
<proteinExistence type="predicted"/>
<feature type="non-terminal residue" evidence="1">
    <location>
        <position position="51"/>
    </location>
</feature>
<gene>
    <name evidence="1" type="ORF">Pmar_PMAR004193</name>
</gene>
<dbReference type="InParanoid" id="C5LPK0"/>
<dbReference type="GeneID" id="9058879"/>
<keyword evidence="2" id="KW-1185">Reference proteome</keyword>
<protein>
    <submittedName>
        <fullName evidence="1">Uncharacterized protein</fullName>
    </submittedName>
</protein>
<dbReference type="RefSeq" id="XP_002768602.1">
    <property type="nucleotide sequence ID" value="XM_002768556.1"/>
</dbReference>
<evidence type="ECO:0000313" key="2">
    <source>
        <dbReference type="Proteomes" id="UP000007800"/>
    </source>
</evidence>
<organism evidence="2">
    <name type="scientific">Perkinsus marinus (strain ATCC 50983 / TXsc)</name>
    <dbReference type="NCBI Taxonomy" id="423536"/>
    <lineage>
        <taxon>Eukaryota</taxon>
        <taxon>Sar</taxon>
        <taxon>Alveolata</taxon>
        <taxon>Perkinsozoa</taxon>
        <taxon>Perkinsea</taxon>
        <taxon>Perkinsida</taxon>
        <taxon>Perkinsidae</taxon>
        <taxon>Perkinsus</taxon>
    </lineage>
</organism>
<sequence>MLASMSGGGSKVSSVLATVESLLKAGSYLMPVAPEGASEEETLIFESRIQL</sequence>
<dbReference type="EMBL" id="GG684180">
    <property type="protein sequence ID" value="EER01320.1"/>
    <property type="molecule type" value="Genomic_DNA"/>
</dbReference>
<dbReference type="AlphaFoldDB" id="C5LPK0"/>